<evidence type="ECO:0000313" key="3">
    <source>
        <dbReference type="Proteomes" id="UP001270362"/>
    </source>
</evidence>
<keyword evidence="3" id="KW-1185">Reference proteome</keyword>
<comment type="caution">
    <text evidence="2">The sequence shown here is derived from an EMBL/GenBank/DDBJ whole genome shotgun (WGS) entry which is preliminary data.</text>
</comment>
<feature type="compositionally biased region" description="Basic and acidic residues" evidence="1">
    <location>
        <begin position="64"/>
        <end position="77"/>
    </location>
</feature>
<reference evidence="2" key="2">
    <citation type="submission" date="2023-06" db="EMBL/GenBank/DDBJ databases">
        <authorList>
            <consortium name="Lawrence Berkeley National Laboratory"/>
            <person name="Haridas S."/>
            <person name="Hensen N."/>
            <person name="Bonometti L."/>
            <person name="Westerberg I."/>
            <person name="Brannstrom I.O."/>
            <person name="Guillou S."/>
            <person name="Cros-Aarteil S."/>
            <person name="Calhoun S."/>
            <person name="Kuo A."/>
            <person name="Mondo S."/>
            <person name="Pangilinan J."/>
            <person name="Riley R."/>
            <person name="Labutti K."/>
            <person name="Andreopoulos B."/>
            <person name="Lipzen A."/>
            <person name="Chen C."/>
            <person name="Yanf M."/>
            <person name="Daum C."/>
            <person name="Ng V."/>
            <person name="Clum A."/>
            <person name="Steindorff A."/>
            <person name="Ohm R."/>
            <person name="Martin F."/>
            <person name="Silar P."/>
            <person name="Natvig D."/>
            <person name="Lalanne C."/>
            <person name="Gautier V."/>
            <person name="Ament-Velasquez S.L."/>
            <person name="Kruys A."/>
            <person name="Hutchinson M.I."/>
            <person name="Powell A.J."/>
            <person name="Barry K."/>
            <person name="Miller A.N."/>
            <person name="Grigoriev I.V."/>
            <person name="Debuchy R."/>
            <person name="Gladieux P."/>
            <person name="Thoren M.H."/>
            <person name="Johannesson H."/>
        </authorList>
    </citation>
    <scope>NUCLEOTIDE SEQUENCE</scope>
    <source>
        <strain evidence="2">CBS 314.62</strain>
    </source>
</reference>
<accession>A0AAE0XHW2</accession>
<name>A0AAE0XHW2_9PEZI</name>
<evidence type="ECO:0000256" key="1">
    <source>
        <dbReference type="SAM" id="MobiDB-lite"/>
    </source>
</evidence>
<evidence type="ECO:0000313" key="2">
    <source>
        <dbReference type="EMBL" id="KAK3693663.1"/>
    </source>
</evidence>
<proteinExistence type="predicted"/>
<organism evidence="2 3">
    <name type="scientific">Podospora appendiculata</name>
    <dbReference type="NCBI Taxonomy" id="314037"/>
    <lineage>
        <taxon>Eukaryota</taxon>
        <taxon>Fungi</taxon>
        <taxon>Dikarya</taxon>
        <taxon>Ascomycota</taxon>
        <taxon>Pezizomycotina</taxon>
        <taxon>Sordariomycetes</taxon>
        <taxon>Sordariomycetidae</taxon>
        <taxon>Sordariales</taxon>
        <taxon>Podosporaceae</taxon>
        <taxon>Podospora</taxon>
    </lineage>
</organism>
<dbReference type="Proteomes" id="UP001270362">
    <property type="component" value="Unassembled WGS sequence"/>
</dbReference>
<sequence>MEERTCVLRPRLPSINPLKSNKSEKMEMTCVLSPRLPKRATGASKKKTASQNDMISPPRAPSKRKLDDKETDPSPRDPKRHKMRSPDTRVSLPPSTKVAYSYAPEADSEFYFYVTAEGSRFLRRRDLDRGTDRSKDREEEVSPDAGRQTVEPYEGQLFCRRCGERGPRLAYDPSVGLLWDYSPTGSIGRPLTDEQLKIVWW</sequence>
<dbReference type="AlphaFoldDB" id="A0AAE0XHW2"/>
<protein>
    <submittedName>
        <fullName evidence="2">Uncharacterized protein</fullName>
    </submittedName>
</protein>
<dbReference type="EMBL" id="JAULSO010000001">
    <property type="protein sequence ID" value="KAK3693663.1"/>
    <property type="molecule type" value="Genomic_DNA"/>
</dbReference>
<feature type="compositionally biased region" description="Basic and acidic residues" evidence="1">
    <location>
        <begin position="129"/>
        <end position="140"/>
    </location>
</feature>
<gene>
    <name evidence="2" type="ORF">B0T22DRAFT_436827</name>
</gene>
<feature type="region of interest" description="Disordered" evidence="1">
    <location>
        <begin position="129"/>
        <end position="149"/>
    </location>
</feature>
<feature type="region of interest" description="Disordered" evidence="1">
    <location>
        <begin position="1"/>
        <end position="95"/>
    </location>
</feature>
<reference evidence="2" key="1">
    <citation type="journal article" date="2023" name="Mol. Phylogenet. Evol.">
        <title>Genome-scale phylogeny and comparative genomics of the fungal order Sordariales.</title>
        <authorList>
            <person name="Hensen N."/>
            <person name="Bonometti L."/>
            <person name="Westerberg I."/>
            <person name="Brannstrom I.O."/>
            <person name="Guillou S."/>
            <person name="Cros-Aarteil S."/>
            <person name="Calhoun S."/>
            <person name="Haridas S."/>
            <person name="Kuo A."/>
            <person name="Mondo S."/>
            <person name="Pangilinan J."/>
            <person name="Riley R."/>
            <person name="LaButti K."/>
            <person name="Andreopoulos B."/>
            <person name="Lipzen A."/>
            <person name="Chen C."/>
            <person name="Yan M."/>
            <person name="Daum C."/>
            <person name="Ng V."/>
            <person name="Clum A."/>
            <person name="Steindorff A."/>
            <person name="Ohm R.A."/>
            <person name="Martin F."/>
            <person name="Silar P."/>
            <person name="Natvig D.O."/>
            <person name="Lalanne C."/>
            <person name="Gautier V."/>
            <person name="Ament-Velasquez S.L."/>
            <person name="Kruys A."/>
            <person name="Hutchinson M.I."/>
            <person name="Powell A.J."/>
            <person name="Barry K."/>
            <person name="Miller A.N."/>
            <person name="Grigoriev I.V."/>
            <person name="Debuchy R."/>
            <person name="Gladieux P."/>
            <person name="Hiltunen Thoren M."/>
            <person name="Johannesson H."/>
        </authorList>
    </citation>
    <scope>NUCLEOTIDE SEQUENCE</scope>
    <source>
        <strain evidence="2">CBS 314.62</strain>
    </source>
</reference>